<proteinExistence type="predicted"/>
<dbReference type="EMBL" id="JAPTYD010000003">
    <property type="protein sequence ID" value="MCZ0960678.1"/>
    <property type="molecule type" value="Genomic_DNA"/>
</dbReference>
<organism evidence="1 2">
    <name type="scientific">Paracoccus benzoatiresistens</name>
    <dbReference type="NCBI Taxonomy" id="2997341"/>
    <lineage>
        <taxon>Bacteria</taxon>
        <taxon>Pseudomonadati</taxon>
        <taxon>Pseudomonadota</taxon>
        <taxon>Alphaproteobacteria</taxon>
        <taxon>Rhodobacterales</taxon>
        <taxon>Paracoccaceae</taxon>
        <taxon>Paracoccus</taxon>
    </lineage>
</organism>
<dbReference type="Proteomes" id="UP001149822">
    <property type="component" value="Unassembled WGS sequence"/>
</dbReference>
<sequence length="537" mass="58745">MRTLLTKAVQPRTGDLVLARVDEIWNHRKIELTDGRRALMFPGDEIIVCYGNRYAPDQFEAIVPPDLMPCDLVAAGGIAANELTRHQRMKPPTKITPLGLIGDAEGRRLNVLDFRIDAPDHRPELPAVLALGTSMNAGKTLTATSMVRGFKRAGMKVAALKITGTGAGGDMWIVRDAGADMSLDFTDAGYASTYLAPINDIVSLTYRLMNHCARNGAQVAVIEIADGLHQLETSQLIRRPEILEMAVGTVFASYDAMGAVQGVHELREAGHDVLGLSGQLGRAPLGVREAEAATGLSVFSPFDIQDGALIPVIRDRAAAKMRQNGGDNRYLRALAAAKIPVESIPDNLIAMPGFTRPADRFTSWTELEQDILSLAAHCVMQSDADQLCVTGKNGKRRDWRKGMQRLRWDTELGRIDLKVPRLKVAKYEPRFVASRKVPLTRIQSVIAADDESRKKKVESLLAALTRRRIGEARLASLLASIETRISEAAATTWLPASQAGEARTVNFWPVEPMTSDTELDELHHAELEISLLDRASA</sequence>
<comment type="caution">
    <text evidence="1">The sequence shown here is derived from an EMBL/GenBank/DDBJ whole genome shotgun (WGS) entry which is preliminary data.</text>
</comment>
<dbReference type="InterPro" id="IPR027417">
    <property type="entry name" value="P-loop_NTPase"/>
</dbReference>
<dbReference type="Gene3D" id="3.40.50.300">
    <property type="entry name" value="P-loop containing nucleotide triphosphate hydrolases"/>
    <property type="match status" value="1"/>
</dbReference>
<evidence type="ECO:0008006" key="3">
    <source>
        <dbReference type="Google" id="ProtNLM"/>
    </source>
</evidence>
<dbReference type="SUPFAM" id="SSF52540">
    <property type="entry name" value="P-loop containing nucleoside triphosphate hydrolases"/>
    <property type="match status" value="1"/>
</dbReference>
<evidence type="ECO:0000313" key="2">
    <source>
        <dbReference type="Proteomes" id="UP001149822"/>
    </source>
</evidence>
<reference evidence="1" key="1">
    <citation type="submission" date="2022-12" db="EMBL/GenBank/DDBJ databases">
        <title>Paracoccus sp. EF6 isolated from a lake water.</title>
        <authorList>
            <person name="Liu H."/>
        </authorList>
    </citation>
    <scope>NUCLEOTIDE SEQUENCE</scope>
    <source>
        <strain evidence="1">EF6</strain>
    </source>
</reference>
<gene>
    <name evidence="1" type="ORF">OU682_03475</name>
</gene>
<dbReference type="RefSeq" id="WP_268940683.1">
    <property type="nucleotide sequence ID" value="NZ_JAPTYD010000003.1"/>
</dbReference>
<keyword evidence="2" id="KW-1185">Reference proteome</keyword>
<evidence type="ECO:0000313" key="1">
    <source>
        <dbReference type="EMBL" id="MCZ0960678.1"/>
    </source>
</evidence>
<name>A0ABT4J0N3_9RHOB</name>
<protein>
    <recommendedName>
        <fullName evidence="3">DUF1611 domain-containing protein</fullName>
    </recommendedName>
</protein>
<accession>A0ABT4J0N3</accession>